<dbReference type="Gene3D" id="3.30.160.20">
    <property type="match status" value="1"/>
</dbReference>
<organism evidence="7 8">
    <name type="scientific">Aquirufa echingensis</name>
    <dbReference type="NCBI Taxonomy" id="3096516"/>
    <lineage>
        <taxon>Bacteria</taxon>
        <taxon>Pseudomonadati</taxon>
        <taxon>Bacteroidota</taxon>
        <taxon>Cytophagia</taxon>
        <taxon>Cytophagales</taxon>
        <taxon>Flectobacillaceae</taxon>
        <taxon>Aquirufa</taxon>
    </lineage>
</organism>
<proteinExistence type="inferred from homology"/>
<dbReference type="Gene3D" id="3.30.70.1660">
    <property type="match status" value="1"/>
</dbReference>
<accession>A0ABW6CXA4</accession>
<keyword evidence="8" id="KW-1185">Reference proteome</keyword>
<dbReference type="Pfam" id="PF00472">
    <property type="entry name" value="RF-1"/>
    <property type="match status" value="1"/>
</dbReference>
<reference evidence="7 8" key="1">
    <citation type="submission" date="2024-03" db="EMBL/GenBank/DDBJ databases">
        <title>Aquirufa genome sequencing.</title>
        <authorList>
            <person name="Pitt A."/>
            <person name="Hahn M.W."/>
        </authorList>
    </citation>
    <scope>NUCLEOTIDE SEQUENCE [LARGE SCALE GENOMIC DNA]</scope>
    <source>
        <strain evidence="7 8">PLAD-142S6K</strain>
    </source>
</reference>
<sequence length="357" mass="40813">MTRDRFNDLKARIEALRRYLDYDHKKYLISELETVTLDPEFWNNPEKAESTMREMRGLKFWTDGFDQLSRAQDDLETIWEFYEMGEAAEPEVDAEGAKLESLLESLEFRKMMSEEGDNMSAVLEINAGAGGTESQDWASMLLRMYHMWAEKNGFKVRLVDENVGDVAGIKSVTIEVDGEFAYGNLKSENGVHRLVRISPFDSNARRHTSFASVYICPLADDSIEIDINPADIDWDTFRSGGAGGQNVNKVETAVRLTHKPSGIIIACQQERSQLQNKEVALRLLKSKLYQIEIDKRNAARAEVEAGKKKIEWGSQIRSYVLDDRRVKDHRTNYQTSNTDAVLDGEINEFIKAYLMEN</sequence>
<evidence type="ECO:0000313" key="8">
    <source>
        <dbReference type="Proteomes" id="UP001598114"/>
    </source>
</evidence>
<evidence type="ECO:0000313" key="7">
    <source>
        <dbReference type="EMBL" id="MFD3275557.1"/>
    </source>
</evidence>
<dbReference type="PANTHER" id="PTHR43116:SF3">
    <property type="entry name" value="CLASS I PEPTIDE CHAIN RELEASE FACTOR"/>
    <property type="match status" value="1"/>
</dbReference>
<evidence type="ECO:0000256" key="4">
    <source>
        <dbReference type="HAMAP-Rule" id="MF_00094"/>
    </source>
</evidence>
<evidence type="ECO:0000259" key="6">
    <source>
        <dbReference type="PROSITE" id="PS00745"/>
    </source>
</evidence>
<dbReference type="PROSITE" id="PS00745">
    <property type="entry name" value="RF_PROK_I"/>
    <property type="match status" value="1"/>
</dbReference>
<keyword evidence="3 4" id="KW-0648">Protein biosynthesis</keyword>
<dbReference type="NCBIfam" id="TIGR00020">
    <property type="entry name" value="prfB"/>
    <property type="match status" value="1"/>
</dbReference>
<evidence type="ECO:0000256" key="1">
    <source>
        <dbReference type="ARBA" id="ARBA00010835"/>
    </source>
</evidence>
<evidence type="ECO:0000256" key="5">
    <source>
        <dbReference type="NCBIfam" id="TIGR00020"/>
    </source>
</evidence>
<dbReference type="InterPro" id="IPR004374">
    <property type="entry name" value="PrfB"/>
</dbReference>
<dbReference type="Proteomes" id="UP001598114">
    <property type="component" value="Unassembled WGS sequence"/>
</dbReference>
<comment type="caution">
    <text evidence="7">The sequence shown here is derived from an EMBL/GenBank/DDBJ whole genome shotgun (WGS) entry which is preliminary data.</text>
</comment>
<comment type="function">
    <text evidence="4">Peptide chain release factor 2 directs the termination of translation in response to the peptide chain termination codons UGA and UAA.</text>
</comment>
<evidence type="ECO:0000256" key="2">
    <source>
        <dbReference type="ARBA" id="ARBA00022481"/>
    </source>
</evidence>
<dbReference type="InterPro" id="IPR045853">
    <property type="entry name" value="Pep_chain_release_fac_I_sf"/>
</dbReference>
<dbReference type="Pfam" id="PF03462">
    <property type="entry name" value="PCRF"/>
    <property type="match status" value="1"/>
</dbReference>
<dbReference type="HAMAP" id="MF_00094">
    <property type="entry name" value="Rel_fac_2"/>
    <property type="match status" value="1"/>
</dbReference>
<evidence type="ECO:0000256" key="3">
    <source>
        <dbReference type="ARBA" id="ARBA00022917"/>
    </source>
</evidence>
<feature type="modified residue" description="N5-methylglutamine" evidence="4">
    <location>
        <position position="245"/>
    </location>
</feature>
<dbReference type="InterPro" id="IPR005139">
    <property type="entry name" value="PCRF"/>
</dbReference>
<keyword evidence="2 4" id="KW-0488">Methylation</keyword>
<dbReference type="PANTHER" id="PTHR43116">
    <property type="entry name" value="PEPTIDE CHAIN RELEASE FACTOR 2"/>
    <property type="match status" value="1"/>
</dbReference>
<gene>
    <name evidence="4 7" type="primary">prfB</name>
    <name evidence="7" type="ORF">SKC38_04860</name>
</gene>
<dbReference type="InterPro" id="IPR000352">
    <property type="entry name" value="Pep_chain_release_fac_I"/>
</dbReference>
<keyword evidence="4" id="KW-0963">Cytoplasm</keyword>
<protein>
    <recommendedName>
        <fullName evidence="4 5">Peptide chain release factor 2</fullName>
        <shortName evidence="4">RF-2</shortName>
    </recommendedName>
</protein>
<dbReference type="SUPFAM" id="SSF75620">
    <property type="entry name" value="Release factor"/>
    <property type="match status" value="1"/>
</dbReference>
<dbReference type="SMART" id="SM00937">
    <property type="entry name" value="PCRF"/>
    <property type="match status" value="1"/>
</dbReference>
<feature type="domain" description="Prokaryotic-type class I peptide chain release factors" evidence="6">
    <location>
        <begin position="238"/>
        <end position="254"/>
    </location>
</feature>
<dbReference type="Gene3D" id="1.20.58.410">
    <property type="entry name" value="Release factor"/>
    <property type="match status" value="1"/>
</dbReference>
<comment type="PTM">
    <text evidence="4">Methylated by PrmC. Methylation increases the termination efficiency of RF2.</text>
</comment>
<comment type="similarity">
    <text evidence="1 4">Belongs to the prokaryotic/mitochondrial release factor family.</text>
</comment>
<name>A0ABW6CXA4_9BACT</name>
<dbReference type="EMBL" id="JBBKYA010000002">
    <property type="protein sequence ID" value="MFD3275557.1"/>
    <property type="molecule type" value="Genomic_DNA"/>
</dbReference>
<comment type="subcellular location">
    <subcellularLocation>
        <location evidence="4">Cytoplasm</location>
    </subcellularLocation>
</comment>